<evidence type="ECO:0000256" key="8">
    <source>
        <dbReference type="ARBA" id="ARBA00022982"/>
    </source>
</evidence>
<dbReference type="InterPro" id="IPR052168">
    <property type="entry name" value="Cytochrome_b561_oxidase"/>
</dbReference>
<evidence type="ECO:0000256" key="12">
    <source>
        <dbReference type="ARBA" id="ARBA00037975"/>
    </source>
</evidence>
<keyword evidence="5" id="KW-0349">Heme</keyword>
<keyword evidence="6 13" id="KW-0812">Transmembrane</keyword>
<dbReference type="GO" id="GO:0046872">
    <property type="term" value="F:metal ion binding"/>
    <property type="evidence" value="ECO:0007669"/>
    <property type="project" value="UniProtKB-KW"/>
</dbReference>
<evidence type="ECO:0000256" key="10">
    <source>
        <dbReference type="ARBA" id="ARBA00023004"/>
    </source>
</evidence>
<dbReference type="GO" id="GO:0020037">
    <property type="term" value="F:heme binding"/>
    <property type="evidence" value="ECO:0007669"/>
    <property type="project" value="TreeGrafter"/>
</dbReference>
<dbReference type="Gene3D" id="1.20.950.20">
    <property type="entry name" value="Transmembrane di-heme cytochromes, Chain C"/>
    <property type="match status" value="1"/>
</dbReference>
<dbReference type="GO" id="GO:0005886">
    <property type="term" value="C:plasma membrane"/>
    <property type="evidence" value="ECO:0007669"/>
    <property type="project" value="UniProtKB-SubCell"/>
</dbReference>
<dbReference type="EMBL" id="VCMV01000013">
    <property type="protein sequence ID" value="KAB0267356.1"/>
    <property type="molecule type" value="Genomic_DNA"/>
</dbReference>
<reference evidence="15 16" key="1">
    <citation type="journal article" date="2019" name="Microorganisms">
        <title>Genome Insights into the Novel Species Microvirga brassicacearum, a Rapeseed Endophyte with Biotechnological Potential.</title>
        <authorList>
            <person name="Jimenez-Gomez A."/>
            <person name="Saati-Santamaria Z."/>
            <person name="Igual J.M."/>
            <person name="Rivas R."/>
            <person name="Mateos P.F."/>
            <person name="Garcia-Fraile P."/>
        </authorList>
    </citation>
    <scope>NUCLEOTIDE SEQUENCE [LARGE SCALE GENOMIC DNA]</scope>
    <source>
        <strain evidence="15 16">CDVBN77</strain>
    </source>
</reference>
<dbReference type="PANTHER" id="PTHR30529">
    <property type="entry name" value="CYTOCHROME B561"/>
    <property type="match status" value="1"/>
</dbReference>
<evidence type="ECO:0000256" key="6">
    <source>
        <dbReference type="ARBA" id="ARBA00022692"/>
    </source>
</evidence>
<dbReference type="GO" id="GO:0022904">
    <property type="term" value="P:respiratory electron transport chain"/>
    <property type="evidence" value="ECO:0007669"/>
    <property type="project" value="InterPro"/>
</dbReference>
<evidence type="ECO:0000256" key="2">
    <source>
        <dbReference type="ARBA" id="ARBA00004651"/>
    </source>
</evidence>
<feature type="transmembrane region" description="Helical" evidence="13">
    <location>
        <begin position="93"/>
        <end position="122"/>
    </location>
</feature>
<feature type="transmembrane region" description="Helical" evidence="13">
    <location>
        <begin position="142"/>
        <end position="166"/>
    </location>
</feature>
<keyword evidence="10" id="KW-0408">Iron</keyword>
<keyword evidence="16" id="KW-1185">Reference proteome</keyword>
<evidence type="ECO:0000256" key="1">
    <source>
        <dbReference type="ARBA" id="ARBA00001970"/>
    </source>
</evidence>
<sequence length="181" mass="20028">MTVEPQPYSGPSRFVHWAMAFLILLVMIPVGLIMVNLPDGEPKNTLYELHKSFGMTIFALAVIRVAIRAVEGFPPLPSSLPPWQAIAARSTHLALYVLIFLVPALGFVGASMCCSPVNYFWLIPIPLEFSGGMERGETVLTWHKGAVLLMGAILCLHVAAAIWHGFVRRDGVLERMLYGRR</sequence>
<keyword evidence="11 13" id="KW-0472">Membrane</keyword>
<dbReference type="PANTHER" id="PTHR30529:SF1">
    <property type="entry name" value="CYTOCHROME B561 HOMOLOG 2"/>
    <property type="match status" value="1"/>
</dbReference>
<dbReference type="RefSeq" id="WP_150943322.1">
    <property type="nucleotide sequence ID" value="NZ_VCMV01000013.1"/>
</dbReference>
<dbReference type="Proteomes" id="UP000325684">
    <property type="component" value="Unassembled WGS sequence"/>
</dbReference>
<dbReference type="AlphaFoldDB" id="A0A5N3PC65"/>
<name>A0A5N3PC65_9HYPH</name>
<comment type="subcellular location">
    <subcellularLocation>
        <location evidence="2">Cell membrane</location>
        <topology evidence="2">Multi-pass membrane protein</topology>
    </subcellularLocation>
</comment>
<proteinExistence type="inferred from homology"/>
<dbReference type="InterPro" id="IPR016174">
    <property type="entry name" value="Di-haem_cyt_TM"/>
</dbReference>
<organism evidence="15 16">
    <name type="scientific">Microvirga brassicacearum</name>
    <dbReference type="NCBI Taxonomy" id="2580413"/>
    <lineage>
        <taxon>Bacteria</taxon>
        <taxon>Pseudomonadati</taxon>
        <taxon>Pseudomonadota</taxon>
        <taxon>Alphaproteobacteria</taxon>
        <taxon>Hyphomicrobiales</taxon>
        <taxon>Methylobacteriaceae</taxon>
        <taxon>Microvirga</taxon>
    </lineage>
</organism>
<evidence type="ECO:0000313" key="15">
    <source>
        <dbReference type="EMBL" id="KAB0267356.1"/>
    </source>
</evidence>
<keyword evidence="7" id="KW-0479">Metal-binding</keyword>
<protein>
    <submittedName>
        <fullName evidence="15">Cytochrome b</fullName>
    </submittedName>
</protein>
<evidence type="ECO:0000256" key="4">
    <source>
        <dbReference type="ARBA" id="ARBA00022475"/>
    </source>
</evidence>
<dbReference type="InterPro" id="IPR011577">
    <property type="entry name" value="Cyt_b561_bac/Ni-Hgenase"/>
</dbReference>
<evidence type="ECO:0000256" key="9">
    <source>
        <dbReference type="ARBA" id="ARBA00022989"/>
    </source>
</evidence>
<dbReference type="SUPFAM" id="SSF81342">
    <property type="entry name" value="Transmembrane di-heme cytochromes"/>
    <property type="match status" value="1"/>
</dbReference>
<comment type="similarity">
    <text evidence="12">Belongs to the cytochrome b561 family.</text>
</comment>
<keyword evidence="8" id="KW-0249">Electron transport</keyword>
<dbReference type="OrthoDB" id="1247465at2"/>
<evidence type="ECO:0000259" key="14">
    <source>
        <dbReference type="Pfam" id="PF01292"/>
    </source>
</evidence>
<feature type="transmembrane region" description="Helical" evidence="13">
    <location>
        <begin position="14"/>
        <end position="37"/>
    </location>
</feature>
<keyword evidence="4" id="KW-1003">Cell membrane</keyword>
<keyword evidence="9 13" id="KW-1133">Transmembrane helix</keyword>
<comment type="caution">
    <text evidence="15">The sequence shown here is derived from an EMBL/GenBank/DDBJ whole genome shotgun (WGS) entry which is preliminary data.</text>
</comment>
<dbReference type="Pfam" id="PF01292">
    <property type="entry name" value="Ni_hydr_CYTB"/>
    <property type="match status" value="1"/>
</dbReference>
<evidence type="ECO:0000313" key="16">
    <source>
        <dbReference type="Proteomes" id="UP000325684"/>
    </source>
</evidence>
<dbReference type="GO" id="GO:0009055">
    <property type="term" value="F:electron transfer activity"/>
    <property type="evidence" value="ECO:0007669"/>
    <property type="project" value="InterPro"/>
</dbReference>
<comment type="cofactor">
    <cofactor evidence="1">
        <name>heme b</name>
        <dbReference type="ChEBI" id="CHEBI:60344"/>
    </cofactor>
</comment>
<evidence type="ECO:0000256" key="11">
    <source>
        <dbReference type="ARBA" id="ARBA00023136"/>
    </source>
</evidence>
<feature type="domain" description="Cytochrome b561 bacterial/Ni-hydrogenase" evidence="14">
    <location>
        <begin position="8"/>
        <end position="179"/>
    </location>
</feature>
<evidence type="ECO:0000256" key="3">
    <source>
        <dbReference type="ARBA" id="ARBA00022448"/>
    </source>
</evidence>
<evidence type="ECO:0000256" key="13">
    <source>
        <dbReference type="SAM" id="Phobius"/>
    </source>
</evidence>
<keyword evidence="3" id="KW-0813">Transport</keyword>
<gene>
    <name evidence="15" type="ORF">FEZ63_08550</name>
</gene>
<evidence type="ECO:0000256" key="7">
    <source>
        <dbReference type="ARBA" id="ARBA00022723"/>
    </source>
</evidence>
<evidence type="ECO:0000256" key="5">
    <source>
        <dbReference type="ARBA" id="ARBA00022617"/>
    </source>
</evidence>
<accession>A0A5N3PC65</accession>